<keyword evidence="3" id="KW-1185">Reference proteome</keyword>
<evidence type="ECO:0008006" key="4">
    <source>
        <dbReference type="Google" id="ProtNLM"/>
    </source>
</evidence>
<comment type="caution">
    <text evidence="2">The sequence shown here is derived from an EMBL/GenBank/DDBJ whole genome shotgun (WGS) entry which is preliminary data.</text>
</comment>
<name>A0ABP9D7P2_9BACT</name>
<sequence>MTKLKEKIIQKTGNILLYGLTPPKKTNTPERIQEIAQRQLQQVEDLPLDGIILYDIQDEADRTDEKRPFPFMESVDPRVYADEYLKDSTLPKVVYRCVGKYTPDDFHTILSDRKGLDTFNVFVGAASQNQIVNIKLPEAYTMRKKVNPEVILGGVAIPERHLSKHNEHLRIVEKMEQGCSYFVSQAVYNVGASKDFLSDYYYHCKKNNISLAPIIFTFAPCGSEKTLNFMKWLGVNIPKWLENDLLHSENILEESVAFCIRNAKLLHNYAREKGIPIGFNVESVSIRKAEIEASLELVKEFDKILNS</sequence>
<dbReference type="Gene3D" id="3.20.20.220">
    <property type="match status" value="1"/>
</dbReference>
<gene>
    <name evidence="2" type="ORF">GCM10023331_18560</name>
</gene>
<organism evidence="2 3">
    <name type="scientific">Algivirga pacifica</name>
    <dbReference type="NCBI Taxonomy" id="1162670"/>
    <lineage>
        <taxon>Bacteria</taxon>
        <taxon>Pseudomonadati</taxon>
        <taxon>Bacteroidota</taxon>
        <taxon>Cytophagia</taxon>
        <taxon>Cytophagales</taxon>
        <taxon>Flammeovirgaceae</taxon>
        <taxon>Algivirga</taxon>
    </lineage>
</organism>
<accession>A0ABP9D7P2</accession>
<reference evidence="3" key="1">
    <citation type="journal article" date="2019" name="Int. J. Syst. Evol. Microbiol.">
        <title>The Global Catalogue of Microorganisms (GCM) 10K type strain sequencing project: providing services to taxonomists for standard genome sequencing and annotation.</title>
        <authorList>
            <consortium name="The Broad Institute Genomics Platform"/>
            <consortium name="The Broad Institute Genome Sequencing Center for Infectious Disease"/>
            <person name="Wu L."/>
            <person name="Ma J."/>
        </authorList>
    </citation>
    <scope>NUCLEOTIDE SEQUENCE [LARGE SCALE GENOMIC DNA]</scope>
    <source>
        <strain evidence="3">JCM 18326</strain>
    </source>
</reference>
<evidence type="ECO:0000313" key="2">
    <source>
        <dbReference type="EMBL" id="GAA4833605.1"/>
    </source>
</evidence>
<protein>
    <recommendedName>
        <fullName evidence="4">Methylenetetrahydrofolate reductase</fullName>
    </recommendedName>
</protein>
<keyword evidence="1" id="KW-0560">Oxidoreductase</keyword>
<evidence type="ECO:0000256" key="1">
    <source>
        <dbReference type="ARBA" id="ARBA00023002"/>
    </source>
</evidence>
<dbReference type="RefSeq" id="WP_345371185.1">
    <property type="nucleotide sequence ID" value="NZ_BAABJX010000028.1"/>
</dbReference>
<dbReference type="Proteomes" id="UP001500298">
    <property type="component" value="Unassembled WGS sequence"/>
</dbReference>
<dbReference type="EMBL" id="BAABJX010000028">
    <property type="protein sequence ID" value="GAA4833605.1"/>
    <property type="molecule type" value="Genomic_DNA"/>
</dbReference>
<evidence type="ECO:0000313" key="3">
    <source>
        <dbReference type="Proteomes" id="UP001500298"/>
    </source>
</evidence>
<proteinExistence type="predicted"/>
<dbReference type="SUPFAM" id="SSF51730">
    <property type="entry name" value="FAD-linked oxidoreductase"/>
    <property type="match status" value="1"/>
</dbReference>
<dbReference type="InterPro" id="IPR029041">
    <property type="entry name" value="FAD-linked_oxidoreductase-like"/>
</dbReference>